<dbReference type="Proteomes" id="UP000283634">
    <property type="component" value="Unassembled WGS sequence"/>
</dbReference>
<dbReference type="RefSeq" id="XP_029234234.1">
    <property type="nucleotide sequence ID" value="XM_029385949.1"/>
</dbReference>
<dbReference type="AlphaFoldDB" id="A0A422MWP4"/>
<feature type="non-terminal residue" evidence="1">
    <location>
        <position position="1"/>
    </location>
</feature>
<evidence type="ECO:0000313" key="2">
    <source>
        <dbReference type="Proteomes" id="UP000283634"/>
    </source>
</evidence>
<gene>
    <name evidence="1" type="ORF">TraAM80_09255</name>
</gene>
<dbReference type="GeneID" id="40333188"/>
<keyword evidence="2" id="KW-1185">Reference proteome</keyword>
<evidence type="ECO:0000313" key="1">
    <source>
        <dbReference type="EMBL" id="RNE97652.1"/>
    </source>
</evidence>
<dbReference type="EMBL" id="MKGL01000538">
    <property type="protein sequence ID" value="RNE97652.1"/>
    <property type="molecule type" value="Genomic_DNA"/>
</dbReference>
<proteinExistence type="predicted"/>
<accession>A0A422MWP4</accession>
<organism evidence="1 2">
    <name type="scientific">Trypanosoma rangeli</name>
    <dbReference type="NCBI Taxonomy" id="5698"/>
    <lineage>
        <taxon>Eukaryota</taxon>
        <taxon>Discoba</taxon>
        <taxon>Euglenozoa</taxon>
        <taxon>Kinetoplastea</taxon>
        <taxon>Metakinetoplastina</taxon>
        <taxon>Trypanosomatida</taxon>
        <taxon>Trypanosomatidae</taxon>
        <taxon>Trypanosoma</taxon>
        <taxon>Herpetosoma</taxon>
    </lineage>
</organism>
<reference evidence="1 2" key="1">
    <citation type="journal article" date="2018" name="BMC Genomics">
        <title>Genomic comparison of Trypanosoma conorhini and Trypanosoma rangeli to Trypanosoma cruzi strains of high and low virulence.</title>
        <authorList>
            <person name="Bradwell K.R."/>
            <person name="Koparde V.N."/>
            <person name="Matveyev A.V."/>
            <person name="Serrano M.G."/>
            <person name="Alves J.M."/>
            <person name="Parikh H."/>
            <person name="Huang B."/>
            <person name="Lee V."/>
            <person name="Espinosa-Alvarez O."/>
            <person name="Ortiz P.A."/>
            <person name="Costa-Martins A.G."/>
            <person name="Teixeira M.M."/>
            <person name="Buck G.A."/>
        </authorList>
    </citation>
    <scope>NUCLEOTIDE SEQUENCE [LARGE SCALE GENOMIC DNA]</scope>
    <source>
        <strain evidence="1 2">AM80</strain>
    </source>
</reference>
<comment type="caution">
    <text evidence="1">The sequence shown here is derived from an EMBL/GenBank/DDBJ whole genome shotgun (WGS) entry which is preliminary data.</text>
</comment>
<name>A0A422MWP4_TRYRA</name>
<protein>
    <submittedName>
        <fullName evidence="1">Uncharacterized protein</fullName>
    </submittedName>
</protein>
<sequence>GRSAGGRAAVGVVALRKSRVEAIEGWDREAAVPKGPLREKALVGAAESVRGIPCTLGREGRRGLRGGFTVGRSEEPRDRTLFCCWAVEAQREWKECGMLHAVLEAQPA</sequence>